<evidence type="ECO:0000256" key="1">
    <source>
        <dbReference type="SAM" id="MobiDB-lite"/>
    </source>
</evidence>
<protein>
    <submittedName>
        <fullName evidence="2">Uncharacterized protein</fullName>
    </submittedName>
</protein>
<gene>
    <name evidence="2" type="ORF">DIATSA_LOCUS5240</name>
</gene>
<name>A0A9N9R151_9NEOP</name>
<proteinExistence type="predicted"/>
<organism evidence="2 3">
    <name type="scientific">Diatraea saccharalis</name>
    <name type="common">sugarcane borer</name>
    <dbReference type="NCBI Taxonomy" id="40085"/>
    <lineage>
        <taxon>Eukaryota</taxon>
        <taxon>Metazoa</taxon>
        <taxon>Ecdysozoa</taxon>
        <taxon>Arthropoda</taxon>
        <taxon>Hexapoda</taxon>
        <taxon>Insecta</taxon>
        <taxon>Pterygota</taxon>
        <taxon>Neoptera</taxon>
        <taxon>Endopterygota</taxon>
        <taxon>Lepidoptera</taxon>
        <taxon>Glossata</taxon>
        <taxon>Ditrysia</taxon>
        <taxon>Pyraloidea</taxon>
        <taxon>Crambidae</taxon>
        <taxon>Crambinae</taxon>
        <taxon>Diatraea</taxon>
    </lineage>
</organism>
<dbReference type="AlphaFoldDB" id="A0A9N9R151"/>
<feature type="region of interest" description="Disordered" evidence="1">
    <location>
        <begin position="33"/>
        <end position="54"/>
    </location>
</feature>
<evidence type="ECO:0000313" key="2">
    <source>
        <dbReference type="EMBL" id="CAG9787354.1"/>
    </source>
</evidence>
<reference evidence="2" key="1">
    <citation type="submission" date="2021-12" db="EMBL/GenBank/DDBJ databases">
        <authorList>
            <person name="King R."/>
        </authorList>
    </citation>
    <scope>NUCLEOTIDE SEQUENCE</scope>
</reference>
<keyword evidence="3" id="KW-1185">Reference proteome</keyword>
<reference evidence="2" key="2">
    <citation type="submission" date="2022-10" db="EMBL/GenBank/DDBJ databases">
        <authorList>
            <consortium name="ENA_rothamsted_submissions"/>
            <consortium name="culmorum"/>
            <person name="King R."/>
        </authorList>
    </citation>
    <scope>NUCLEOTIDE SEQUENCE</scope>
</reference>
<dbReference type="EMBL" id="OU893348">
    <property type="protein sequence ID" value="CAG9787354.1"/>
    <property type="molecule type" value="Genomic_DNA"/>
</dbReference>
<dbReference type="Proteomes" id="UP001153714">
    <property type="component" value="Chromosome 17"/>
</dbReference>
<accession>A0A9N9R151</accession>
<evidence type="ECO:0000313" key="3">
    <source>
        <dbReference type="Proteomes" id="UP001153714"/>
    </source>
</evidence>
<sequence length="103" mass="11366">MDMDLEHGPKWSGTYSASMSAIHLYHTESEGMNSGTAPRVSGAAPPNLPACGTPVEAEPVSANLDGWFSAFAQAVTELPWEARKRKWETQSWRRICWITTPCN</sequence>